<gene>
    <name evidence="2" type="ORF">PHLGIDRAFT_324769</name>
</gene>
<feature type="region of interest" description="Disordered" evidence="1">
    <location>
        <begin position="49"/>
        <end position="93"/>
    </location>
</feature>
<name>A0A0C3RZI1_PHLG1</name>
<evidence type="ECO:0000313" key="3">
    <source>
        <dbReference type="Proteomes" id="UP000053257"/>
    </source>
</evidence>
<sequence length="93" mass="9711">MRWSTSASPGSDTGTCTTLTRAQIPSPYPCPTLSSRCTPVSIPTIPVAASPYGRLPDSSAPCQHPPTYTQPASPRAVPLASPPVSILPSTQHR</sequence>
<dbReference type="HOGENOM" id="CLU_2400417_0_0_1"/>
<organism evidence="2 3">
    <name type="scientific">Phlebiopsis gigantea (strain 11061_1 CR5-6)</name>
    <name type="common">White-rot fungus</name>
    <name type="synonym">Peniophora gigantea</name>
    <dbReference type="NCBI Taxonomy" id="745531"/>
    <lineage>
        <taxon>Eukaryota</taxon>
        <taxon>Fungi</taxon>
        <taxon>Dikarya</taxon>
        <taxon>Basidiomycota</taxon>
        <taxon>Agaricomycotina</taxon>
        <taxon>Agaricomycetes</taxon>
        <taxon>Polyporales</taxon>
        <taxon>Phanerochaetaceae</taxon>
        <taxon>Phlebiopsis</taxon>
    </lineage>
</organism>
<protein>
    <submittedName>
        <fullName evidence="2">Uncharacterized protein</fullName>
    </submittedName>
</protein>
<evidence type="ECO:0000313" key="2">
    <source>
        <dbReference type="EMBL" id="KIP01877.1"/>
    </source>
</evidence>
<dbReference type="Proteomes" id="UP000053257">
    <property type="component" value="Unassembled WGS sequence"/>
</dbReference>
<dbReference type="AlphaFoldDB" id="A0A0C3RZI1"/>
<reference evidence="2 3" key="1">
    <citation type="journal article" date="2014" name="PLoS Genet.">
        <title>Analysis of the Phlebiopsis gigantea genome, transcriptome and secretome provides insight into its pioneer colonization strategies of wood.</title>
        <authorList>
            <person name="Hori C."/>
            <person name="Ishida T."/>
            <person name="Igarashi K."/>
            <person name="Samejima M."/>
            <person name="Suzuki H."/>
            <person name="Master E."/>
            <person name="Ferreira P."/>
            <person name="Ruiz-Duenas F.J."/>
            <person name="Held B."/>
            <person name="Canessa P."/>
            <person name="Larrondo L.F."/>
            <person name="Schmoll M."/>
            <person name="Druzhinina I.S."/>
            <person name="Kubicek C.P."/>
            <person name="Gaskell J.A."/>
            <person name="Kersten P."/>
            <person name="St John F."/>
            <person name="Glasner J."/>
            <person name="Sabat G."/>
            <person name="Splinter BonDurant S."/>
            <person name="Syed K."/>
            <person name="Yadav J."/>
            <person name="Mgbeahuruike A.C."/>
            <person name="Kovalchuk A."/>
            <person name="Asiegbu F.O."/>
            <person name="Lackner G."/>
            <person name="Hoffmeister D."/>
            <person name="Rencoret J."/>
            <person name="Gutierrez A."/>
            <person name="Sun H."/>
            <person name="Lindquist E."/>
            <person name="Barry K."/>
            <person name="Riley R."/>
            <person name="Grigoriev I.V."/>
            <person name="Henrissat B."/>
            <person name="Kues U."/>
            <person name="Berka R.M."/>
            <person name="Martinez A.T."/>
            <person name="Covert S.F."/>
            <person name="Blanchette R.A."/>
            <person name="Cullen D."/>
        </authorList>
    </citation>
    <scope>NUCLEOTIDE SEQUENCE [LARGE SCALE GENOMIC DNA]</scope>
    <source>
        <strain evidence="2 3">11061_1 CR5-6</strain>
    </source>
</reference>
<accession>A0A0C3RZI1</accession>
<proteinExistence type="predicted"/>
<keyword evidence="3" id="KW-1185">Reference proteome</keyword>
<dbReference type="EMBL" id="KN840727">
    <property type="protein sequence ID" value="KIP01877.1"/>
    <property type="molecule type" value="Genomic_DNA"/>
</dbReference>
<evidence type="ECO:0000256" key="1">
    <source>
        <dbReference type="SAM" id="MobiDB-lite"/>
    </source>
</evidence>